<dbReference type="PROSITE" id="PS50011">
    <property type="entry name" value="PROTEIN_KINASE_DOM"/>
    <property type="match status" value="1"/>
</dbReference>
<dbReference type="InterPro" id="IPR000719">
    <property type="entry name" value="Prot_kinase_dom"/>
</dbReference>
<dbReference type="PANTHER" id="PTHR44329">
    <property type="entry name" value="SERINE/THREONINE-PROTEIN KINASE TNNI3K-RELATED"/>
    <property type="match status" value="1"/>
</dbReference>
<protein>
    <submittedName>
        <fullName evidence="2">TKL/TKL-ccin protein kinase</fullName>
    </submittedName>
</protein>
<feature type="domain" description="Protein kinase" evidence="1">
    <location>
        <begin position="10"/>
        <end position="280"/>
    </location>
</feature>
<dbReference type="GO" id="GO:0004674">
    <property type="term" value="F:protein serine/threonine kinase activity"/>
    <property type="evidence" value="ECO:0007669"/>
    <property type="project" value="TreeGrafter"/>
</dbReference>
<sequence length="283" mass="32369">VKDLTGKVNKLDTYPFESGGVADIYRGSLKSFQSPVRVAVKIFRRMHSERETLERTSRRLKREVDVWARLTHKNVLPFIGVCDDIAPWPVLISPFYKFGHIATYLKKHPSTNRQELVHGVASGLQYLHAHDIIHGDLKVQNVLIDKRGCPCITDFGISKVLSARGFTTCSVGTAPYMAPELFFVLDGTTEKETSPNTTKSSDVYSFALMVLEILTSEPPKGRPSRPIVTAQILADLRPKRTDYDEHKVTPETWSVLDRCWTFETHLRPEIFEVLRELKWRWNM</sequence>
<keyword evidence="2" id="KW-0808">Transferase</keyword>
<dbReference type="SMART" id="SM00220">
    <property type="entry name" value="S_TKc"/>
    <property type="match status" value="1"/>
</dbReference>
<evidence type="ECO:0000259" key="1">
    <source>
        <dbReference type="PROSITE" id="PS50011"/>
    </source>
</evidence>
<accession>A0AAD7E9F8</accession>
<dbReference type="PIRSF" id="PIRSF000654">
    <property type="entry name" value="Integrin-linked_kinase"/>
    <property type="match status" value="1"/>
</dbReference>
<dbReference type="InterPro" id="IPR008271">
    <property type="entry name" value="Ser/Thr_kinase_AS"/>
</dbReference>
<organism evidence="2 3">
    <name type="scientific">Mycena albidolilacea</name>
    <dbReference type="NCBI Taxonomy" id="1033008"/>
    <lineage>
        <taxon>Eukaryota</taxon>
        <taxon>Fungi</taxon>
        <taxon>Dikarya</taxon>
        <taxon>Basidiomycota</taxon>
        <taxon>Agaricomycotina</taxon>
        <taxon>Agaricomycetes</taxon>
        <taxon>Agaricomycetidae</taxon>
        <taxon>Agaricales</taxon>
        <taxon>Marasmiineae</taxon>
        <taxon>Mycenaceae</taxon>
        <taxon>Mycena</taxon>
    </lineage>
</organism>
<dbReference type="InterPro" id="IPR011009">
    <property type="entry name" value="Kinase-like_dom_sf"/>
</dbReference>
<gene>
    <name evidence="2" type="ORF">DFH08DRAFT_721610</name>
</gene>
<keyword evidence="3" id="KW-1185">Reference proteome</keyword>
<comment type="caution">
    <text evidence="2">The sequence shown here is derived from an EMBL/GenBank/DDBJ whole genome shotgun (WGS) entry which is preliminary data.</text>
</comment>
<dbReference type="InterPro" id="IPR051681">
    <property type="entry name" value="Ser/Thr_Kinases-Pseudokinases"/>
</dbReference>
<dbReference type="Pfam" id="PF07714">
    <property type="entry name" value="PK_Tyr_Ser-Thr"/>
    <property type="match status" value="1"/>
</dbReference>
<evidence type="ECO:0000313" key="2">
    <source>
        <dbReference type="EMBL" id="KAJ7304677.1"/>
    </source>
</evidence>
<dbReference type="CDD" id="cd14014">
    <property type="entry name" value="STKc_PknB_like"/>
    <property type="match status" value="1"/>
</dbReference>
<evidence type="ECO:0000313" key="3">
    <source>
        <dbReference type="Proteomes" id="UP001218218"/>
    </source>
</evidence>
<dbReference type="AlphaFoldDB" id="A0AAD7E9F8"/>
<dbReference type="SUPFAM" id="SSF56112">
    <property type="entry name" value="Protein kinase-like (PK-like)"/>
    <property type="match status" value="1"/>
</dbReference>
<keyword evidence="2" id="KW-0418">Kinase</keyword>
<dbReference type="GO" id="GO:0005524">
    <property type="term" value="F:ATP binding"/>
    <property type="evidence" value="ECO:0007669"/>
    <property type="project" value="InterPro"/>
</dbReference>
<dbReference type="EMBL" id="JARIHO010000100">
    <property type="protein sequence ID" value="KAJ7304677.1"/>
    <property type="molecule type" value="Genomic_DNA"/>
</dbReference>
<dbReference type="InterPro" id="IPR001245">
    <property type="entry name" value="Ser-Thr/Tyr_kinase_cat_dom"/>
</dbReference>
<dbReference type="PROSITE" id="PS00108">
    <property type="entry name" value="PROTEIN_KINASE_ST"/>
    <property type="match status" value="1"/>
</dbReference>
<name>A0AAD7E9F8_9AGAR</name>
<dbReference type="Gene3D" id="1.10.510.10">
    <property type="entry name" value="Transferase(Phosphotransferase) domain 1"/>
    <property type="match status" value="1"/>
</dbReference>
<dbReference type="Proteomes" id="UP001218218">
    <property type="component" value="Unassembled WGS sequence"/>
</dbReference>
<proteinExistence type="predicted"/>
<feature type="non-terminal residue" evidence="2">
    <location>
        <position position="283"/>
    </location>
</feature>
<reference evidence="2" key="1">
    <citation type="submission" date="2023-03" db="EMBL/GenBank/DDBJ databases">
        <title>Massive genome expansion in bonnet fungi (Mycena s.s.) driven by repeated elements and novel gene families across ecological guilds.</title>
        <authorList>
            <consortium name="Lawrence Berkeley National Laboratory"/>
            <person name="Harder C.B."/>
            <person name="Miyauchi S."/>
            <person name="Viragh M."/>
            <person name="Kuo A."/>
            <person name="Thoen E."/>
            <person name="Andreopoulos B."/>
            <person name="Lu D."/>
            <person name="Skrede I."/>
            <person name="Drula E."/>
            <person name="Henrissat B."/>
            <person name="Morin E."/>
            <person name="Kohler A."/>
            <person name="Barry K."/>
            <person name="LaButti K."/>
            <person name="Morin E."/>
            <person name="Salamov A."/>
            <person name="Lipzen A."/>
            <person name="Mereny Z."/>
            <person name="Hegedus B."/>
            <person name="Baldrian P."/>
            <person name="Stursova M."/>
            <person name="Weitz H."/>
            <person name="Taylor A."/>
            <person name="Grigoriev I.V."/>
            <person name="Nagy L.G."/>
            <person name="Martin F."/>
            <person name="Kauserud H."/>
        </authorList>
    </citation>
    <scope>NUCLEOTIDE SEQUENCE</scope>
    <source>
        <strain evidence="2">CBHHK002</strain>
    </source>
</reference>